<dbReference type="SUPFAM" id="SSF68912">
    <property type="entry name" value="Rho N-terminal domain-like"/>
    <property type="match status" value="1"/>
</dbReference>
<evidence type="ECO:0000313" key="3">
    <source>
        <dbReference type="Proteomes" id="UP001163550"/>
    </source>
</evidence>
<dbReference type="EMBL" id="CP087994">
    <property type="protein sequence ID" value="UYO61817.1"/>
    <property type="molecule type" value="Genomic_DNA"/>
</dbReference>
<organism evidence="2 3">
    <name type="scientific">Acetobacterium wieringae</name>
    <dbReference type="NCBI Taxonomy" id="52694"/>
    <lineage>
        <taxon>Bacteria</taxon>
        <taxon>Bacillati</taxon>
        <taxon>Bacillota</taxon>
        <taxon>Clostridia</taxon>
        <taxon>Eubacteriales</taxon>
        <taxon>Eubacteriaceae</taxon>
        <taxon>Acetobacterium</taxon>
    </lineage>
</organism>
<proteinExistence type="predicted"/>
<evidence type="ECO:0000313" key="2">
    <source>
        <dbReference type="EMBL" id="UYO61817.1"/>
    </source>
</evidence>
<sequence length="103" mass="11579">MKIKMIKRAPGSIDGIRTEFYEEGQIYDLPLFMANSFEAKGYAVKIDGAPQEQKVISPVETKHEELSMQTMDELKEIAKSMGISGYSKLNKEDLIKAIHDAVN</sequence>
<dbReference type="Gene3D" id="1.10.720.10">
    <property type="match status" value="1"/>
</dbReference>
<dbReference type="SMART" id="SM00959">
    <property type="entry name" value="Rho_N"/>
    <property type="match status" value="1"/>
</dbReference>
<reference evidence="2" key="1">
    <citation type="submission" date="2021-11" db="EMBL/GenBank/DDBJ databases">
        <title>Isoprene-degrading acetogen.</title>
        <authorList>
            <person name="Yang Y."/>
            <person name="Jin H."/>
            <person name="Yan J."/>
        </authorList>
    </citation>
    <scope>NUCLEOTIDE SEQUENCE</scope>
    <source>
        <strain evidence="2">Berkeley</strain>
    </source>
</reference>
<dbReference type="InterPro" id="IPR036269">
    <property type="entry name" value="Rho_N_sf"/>
</dbReference>
<dbReference type="Pfam" id="PF07498">
    <property type="entry name" value="Rho_N"/>
    <property type="match status" value="1"/>
</dbReference>
<dbReference type="InterPro" id="IPR011112">
    <property type="entry name" value="Rho-like_N"/>
</dbReference>
<name>A0ABY6HBT6_9FIRM</name>
<evidence type="ECO:0000259" key="1">
    <source>
        <dbReference type="SMART" id="SM00959"/>
    </source>
</evidence>
<accession>A0ABY6HBT6</accession>
<feature type="domain" description="Rho termination factor-like N-terminal" evidence="1">
    <location>
        <begin position="65"/>
        <end position="103"/>
    </location>
</feature>
<dbReference type="Proteomes" id="UP001163550">
    <property type="component" value="Chromosome"/>
</dbReference>
<gene>
    <name evidence="2" type="ORF">LNN31_13630</name>
</gene>
<keyword evidence="3" id="KW-1185">Reference proteome</keyword>
<dbReference type="RefSeq" id="WP_263992611.1">
    <property type="nucleotide sequence ID" value="NZ_CP087994.1"/>
</dbReference>
<protein>
    <submittedName>
        <fullName evidence="2">Rho termination factor N-terminal domain-containing protein</fullName>
    </submittedName>
</protein>